<dbReference type="AlphaFoldDB" id="A0A8X6T6Q2"/>
<reference evidence="2" key="1">
    <citation type="submission" date="2020-08" db="EMBL/GenBank/DDBJ databases">
        <title>Multicomponent nature underlies the extraordinary mechanical properties of spider dragline silk.</title>
        <authorList>
            <person name="Kono N."/>
            <person name="Nakamura H."/>
            <person name="Mori M."/>
            <person name="Yoshida Y."/>
            <person name="Ohtoshi R."/>
            <person name="Malay A.D."/>
            <person name="Moran D.A.P."/>
            <person name="Tomita M."/>
            <person name="Numata K."/>
            <person name="Arakawa K."/>
        </authorList>
    </citation>
    <scope>NUCLEOTIDE SEQUENCE</scope>
</reference>
<feature type="non-terminal residue" evidence="2">
    <location>
        <position position="1"/>
    </location>
</feature>
<evidence type="ECO:0000313" key="2">
    <source>
        <dbReference type="EMBL" id="GFS83086.1"/>
    </source>
</evidence>
<evidence type="ECO:0000313" key="3">
    <source>
        <dbReference type="Proteomes" id="UP000887013"/>
    </source>
</evidence>
<accession>A0A8X6T6Q2</accession>
<protein>
    <submittedName>
        <fullName evidence="2">Uncharacterized protein</fullName>
    </submittedName>
</protein>
<dbReference type="EMBL" id="BMAW01098117">
    <property type="protein sequence ID" value="GFS83086.1"/>
    <property type="molecule type" value="Genomic_DNA"/>
</dbReference>
<feature type="compositionally biased region" description="Polar residues" evidence="1">
    <location>
        <begin position="8"/>
        <end position="17"/>
    </location>
</feature>
<gene>
    <name evidence="2" type="ORF">NPIL_645041</name>
</gene>
<evidence type="ECO:0000256" key="1">
    <source>
        <dbReference type="SAM" id="MobiDB-lite"/>
    </source>
</evidence>
<name>A0A8X6T6Q2_NEPPI</name>
<organism evidence="2 3">
    <name type="scientific">Nephila pilipes</name>
    <name type="common">Giant wood spider</name>
    <name type="synonym">Nephila maculata</name>
    <dbReference type="NCBI Taxonomy" id="299642"/>
    <lineage>
        <taxon>Eukaryota</taxon>
        <taxon>Metazoa</taxon>
        <taxon>Ecdysozoa</taxon>
        <taxon>Arthropoda</taxon>
        <taxon>Chelicerata</taxon>
        <taxon>Arachnida</taxon>
        <taxon>Araneae</taxon>
        <taxon>Araneomorphae</taxon>
        <taxon>Entelegynae</taxon>
        <taxon>Araneoidea</taxon>
        <taxon>Nephilidae</taxon>
        <taxon>Nephila</taxon>
    </lineage>
</organism>
<dbReference type="Proteomes" id="UP000887013">
    <property type="component" value="Unassembled WGS sequence"/>
</dbReference>
<feature type="region of interest" description="Disordered" evidence="1">
    <location>
        <begin position="1"/>
        <end position="36"/>
    </location>
</feature>
<proteinExistence type="predicted"/>
<sequence length="136" mass="14975">TVDKFSNGYKSKANNNEAAGYKGEDGGGGGEQGVRTPKKRHYYSLSVVIDGSEKPICWLCSIVSSPETRQTKAPAKEKIMKDGETRKILFLFGQAKGRKPLYADFRFNPSLCLDPSSCQAIFTFFFQCSCPVSTNV</sequence>
<keyword evidence="3" id="KW-1185">Reference proteome</keyword>
<comment type="caution">
    <text evidence="2">The sequence shown here is derived from an EMBL/GenBank/DDBJ whole genome shotgun (WGS) entry which is preliminary data.</text>
</comment>